<dbReference type="Pfam" id="PF00255">
    <property type="entry name" value="GSHPx"/>
    <property type="match status" value="1"/>
</dbReference>
<dbReference type="InterPro" id="IPR029759">
    <property type="entry name" value="GPX_AS"/>
</dbReference>
<proteinExistence type="inferred from homology"/>
<feature type="active site" evidence="4">
    <location>
        <position position="71"/>
    </location>
</feature>
<comment type="caution">
    <text evidence="7">The sequence shown here is derived from an EMBL/GenBank/DDBJ whole genome shotgun (WGS) entry which is preliminary data.</text>
</comment>
<evidence type="ECO:0000259" key="6">
    <source>
        <dbReference type="PROSITE" id="PS51352"/>
    </source>
</evidence>
<sequence>MPVQMLEIIEFMESTLKTIAVVAALLLASAPAWACPDLLNRDYRPLAGKQPTSLCQYEGKVLLVVNTASKCGFTPQYEGLEALHARLAERGFAVLGFPSNDFMGQEPGSEAEIQEFCTLTYGVKFPMFEKVHVVGDEVTPLYRDLEQATGEAPGWNFHKYLIDRSGKPVGSFGSRTKPDDAALLERIEALLAAEPAAG</sequence>
<evidence type="ECO:0000256" key="1">
    <source>
        <dbReference type="ARBA" id="ARBA00006926"/>
    </source>
</evidence>
<dbReference type="PANTHER" id="PTHR11592">
    <property type="entry name" value="GLUTATHIONE PEROXIDASE"/>
    <property type="match status" value="1"/>
</dbReference>
<dbReference type="PANTHER" id="PTHR11592:SF40">
    <property type="entry name" value="THIOREDOXIN_GLUTATHIONE PEROXIDASE BTUE"/>
    <property type="match status" value="1"/>
</dbReference>
<dbReference type="CDD" id="cd00340">
    <property type="entry name" value="GSH_Peroxidase"/>
    <property type="match status" value="1"/>
</dbReference>
<dbReference type="GO" id="GO:0034599">
    <property type="term" value="P:cellular response to oxidative stress"/>
    <property type="evidence" value="ECO:0007669"/>
    <property type="project" value="TreeGrafter"/>
</dbReference>
<evidence type="ECO:0000313" key="7">
    <source>
        <dbReference type="EMBL" id="MBB5206659.1"/>
    </source>
</evidence>
<feature type="domain" description="Thioredoxin" evidence="6">
    <location>
        <begin position="24"/>
        <end position="192"/>
    </location>
</feature>
<dbReference type="PROSITE" id="PS51352">
    <property type="entry name" value="THIOREDOXIN_2"/>
    <property type="match status" value="1"/>
</dbReference>
<dbReference type="GO" id="GO:0004601">
    <property type="term" value="F:peroxidase activity"/>
    <property type="evidence" value="ECO:0007669"/>
    <property type="project" value="UniProtKB-KW"/>
</dbReference>
<keyword evidence="2 5" id="KW-0575">Peroxidase</keyword>
<dbReference type="SUPFAM" id="SSF52833">
    <property type="entry name" value="Thioredoxin-like"/>
    <property type="match status" value="1"/>
</dbReference>
<dbReference type="Proteomes" id="UP000521199">
    <property type="component" value="Unassembled WGS sequence"/>
</dbReference>
<organism evidence="7 8">
    <name type="scientific">Chiayiivirga flava</name>
    <dbReference type="NCBI Taxonomy" id="659595"/>
    <lineage>
        <taxon>Bacteria</taxon>
        <taxon>Pseudomonadati</taxon>
        <taxon>Pseudomonadota</taxon>
        <taxon>Gammaproteobacteria</taxon>
        <taxon>Lysobacterales</taxon>
        <taxon>Lysobacteraceae</taxon>
        <taxon>Chiayiivirga</taxon>
    </lineage>
</organism>
<reference evidence="7 8" key="1">
    <citation type="submission" date="2020-08" db="EMBL/GenBank/DDBJ databases">
        <title>Genomic Encyclopedia of Type Strains, Phase IV (KMG-IV): sequencing the most valuable type-strain genomes for metagenomic binning, comparative biology and taxonomic classification.</title>
        <authorList>
            <person name="Goeker M."/>
        </authorList>
    </citation>
    <scope>NUCLEOTIDE SEQUENCE [LARGE SCALE GENOMIC DNA]</scope>
    <source>
        <strain evidence="7 8">DSM 24163</strain>
    </source>
</reference>
<keyword evidence="3 5" id="KW-0560">Oxidoreductase</keyword>
<protein>
    <recommendedName>
        <fullName evidence="5">Glutathione peroxidase</fullName>
    </recommendedName>
</protein>
<evidence type="ECO:0000313" key="8">
    <source>
        <dbReference type="Proteomes" id="UP000521199"/>
    </source>
</evidence>
<evidence type="ECO:0000256" key="2">
    <source>
        <dbReference type="ARBA" id="ARBA00022559"/>
    </source>
</evidence>
<dbReference type="PIRSF" id="PIRSF000303">
    <property type="entry name" value="Glutathion_perox"/>
    <property type="match status" value="1"/>
</dbReference>
<dbReference type="PRINTS" id="PR01011">
    <property type="entry name" value="GLUTPROXDASE"/>
</dbReference>
<dbReference type="PROSITE" id="PS51355">
    <property type="entry name" value="GLUTATHIONE_PEROXID_3"/>
    <property type="match status" value="1"/>
</dbReference>
<dbReference type="AlphaFoldDB" id="A0A7W8D2F9"/>
<evidence type="ECO:0000256" key="3">
    <source>
        <dbReference type="ARBA" id="ARBA00023002"/>
    </source>
</evidence>
<accession>A0A7W8D2F9</accession>
<dbReference type="InterPro" id="IPR000889">
    <property type="entry name" value="Glutathione_peroxidase"/>
</dbReference>
<dbReference type="EMBL" id="JACHHP010000001">
    <property type="protein sequence ID" value="MBB5206659.1"/>
    <property type="molecule type" value="Genomic_DNA"/>
</dbReference>
<dbReference type="InterPro" id="IPR036249">
    <property type="entry name" value="Thioredoxin-like_sf"/>
</dbReference>
<evidence type="ECO:0000256" key="5">
    <source>
        <dbReference type="RuleBase" id="RU000499"/>
    </source>
</evidence>
<dbReference type="InterPro" id="IPR013766">
    <property type="entry name" value="Thioredoxin_domain"/>
</dbReference>
<keyword evidence="8" id="KW-1185">Reference proteome</keyword>
<dbReference type="Gene3D" id="3.40.30.10">
    <property type="entry name" value="Glutaredoxin"/>
    <property type="match status" value="1"/>
</dbReference>
<comment type="similarity">
    <text evidence="1 5">Belongs to the glutathione peroxidase family.</text>
</comment>
<dbReference type="PROSITE" id="PS00460">
    <property type="entry name" value="GLUTATHIONE_PEROXID_1"/>
    <property type="match status" value="1"/>
</dbReference>
<gene>
    <name evidence="7" type="ORF">HNQ52_000175</name>
</gene>
<name>A0A7W8D2F9_9GAMM</name>
<evidence type="ECO:0000256" key="4">
    <source>
        <dbReference type="PIRSR" id="PIRSR000303-1"/>
    </source>
</evidence>